<proteinExistence type="predicted"/>
<reference evidence="1" key="1">
    <citation type="submission" date="2020-04" db="EMBL/GenBank/DDBJ databases">
        <authorList>
            <person name="Chiriac C."/>
            <person name="Salcher M."/>
            <person name="Ghai R."/>
            <person name="Kavagutti S V."/>
        </authorList>
    </citation>
    <scope>NUCLEOTIDE SEQUENCE</scope>
</reference>
<name>A0A6J5NX24_9CAUD</name>
<protein>
    <submittedName>
        <fullName evidence="1">Uncharacterized protein</fullName>
    </submittedName>
</protein>
<organism evidence="1">
    <name type="scientific">uncultured Caudovirales phage</name>
    <dbReference type="NCBI Taxonomy" id="2100421"/>
    <lineage>
        <taxon>Viruses</taxon>
        <taxon>Duplodnaviria</taxon>
        <taxon>Heunggongvirae</taxon>
        <taxon>Uroviricota</taxon>
        <taxon>Caudoviricetes</taxon>
        <taxon>Peduoviridae</taxon>
        <taxon>Maltschvirus</taxon>
        <taxon>Maltschvirus maltsch</taxon>
    </lineage>
</organism>
<accession>A0A6J5NX24</accession>
<gene>
    <name evidence="1" type="ORF">UFOVP830_10</name>
</gene>
<evidence type="ECO:0000313" key="1">
    <source>
        <dbReference type="EMBL" id="CAB4164210.1"/>
    </source>
</evidence>
<dbReference type="EMBL" id="LR796761">
    <property type="protein sequence ID" value="CAB4164210.1"/>
    <property type="molecule type" value="Genomic_DNA"/>
</dbReference>
<sequence length="32" mass="3628">MLSLLAKLPYDKALHYVYGSVPKPIDKQRGLL</sequence>